<proteinExistence type="predicted"/>
<dbReference type="InterPro" id="IPR032173">
    <property type="entry name" value="DUF5007"/>
</dbReference>
<dbReference type="Pfam" id="PF16398">
    <property type="entry name" value="DUF5007"/>
    <property type="match status" value="1"/>
</dbReference>
<keyword evidence="2" id="KW-1185">Reference proteome</keyword>
<accession>A0A4R3KPT7</accession>
<protein>
    <submittedName>
        <fullName evidence="1">Uncharacterized protein DUF5007</fullName>
    </submittedName>
</protein>
<dbReference type="PROSITE" id="PS51257">
    <property type="entry name" value="PROKAR_LIPOPROTEIN"/>
    <property type="match status" value="1"/>
</dbReference>
<evidence type="ECO:0000313" key="1">
    <source>
        <dbReference type="EMBL" id="TCS85328.1"/>
    </source>
</evidence>
<dbReference type="AlphaFoldDB" id="A0A4R3KPT7"/>
<gene>
    <name evidence="1" type="ORF">EDD80_11365</name>
</gene>
<comment type="caution">
    <text evidence="1">The sequence shown here is derived from an EMBL/GenBank/DDBJ whole genome shotgun (WGS) entry which is preliminary data.</text>
</comment>
<dbReference type="Proteomes" id="UP000295807">
    <property type="component" value="Unassembled WGS sequence"/>
</dbReference>
<reference evidence="1 2" key="1">
    <citation type="submission" date="2019-03" db="EMBL/GenBank/DDBJ databases">
        <title>Genomic Encyclopedia of Type Strains, Phase IV (KMG-IV): sequencing the most valuable type-strain genomes for metagenomic binning, comparative biology and taxonomic classification.</title>
        <authorList>
            <person name="Goeker M."/>
        </authorList>
    </citation>
    <scope>NUCLEOTIDE SEQUENCE [LARGE SCALE GENOMIC DNA]</scope>
    <source>
        <strain evidence="1 2">DSM 21100</strain>
    </source>
</reference>
<dbReference type="OrthoDB" id="737630at2"/>
<sequence length="352" mass="40697">MNCRIFSPKLVYLLAFTLGLAGCKEWYPLPEDLDYLSDKANYTQRVFTPVLGRTTLYSNIFNGDNSTIPMTFQIENVRLRDGTPSSDLDQVKPVLVWTAAYTGEETSLEEIESKRKLEERRLWEVREKSGELALMSSAGNSLVRHQPDSGYLFDVRFFNSGGERVITDLELIPFRERPYEPSDKDPITGIQRKVWDGTLGDSVLFYVHPGVSNIIGEDTDLPLESEDVRVYFRRTGDGNSLRFRFLNKDSVEINPAFFDITRWDKLVHGFNRQMTEEYVQYDIAYPVPLIRMPTNYTTSDGSQARVEFGYDRRGFGGFTQVGELSLNFNIFQKGDWEIVFHFFYDNPKFQDE</sequence>
<dbReference type="EMBL" id="SMAD01000013">
    <property type="protein sequence ID" value="TCS85328.1"/>
    <property type="molecule type" value="Genomic_DNA"/>
</dbReference>
<organism evidence="1 2">
    <name type="scientific">Anseongella ginsenosidimutans</name>
    <dbReference type="NCBI Taxonomy" id="496056"/>
    <lineage>
        <taxon>Bacteria</taxon>
        <taxon>Pseudomonadati</taxon>
        <taxon>Bacteroidota</taxon>
        <taxon>Sphingobacteriia</taxon>
        <taxon>Sphingobacteriales</taxon>
        <taxon>Sphingobacteriaceae</taxon>
        <taxon>Anseongella</taxon>
    </lineage>
</organism>
<dbReference type="RefSeq" id="WP_132130319.1">
    <property type="nucleotide sequence ID" value="NZ_CP042432.1"/>
</dbReference>
<evidence type="ECO:0000313" key="2">
    <source>
        <dbReference type="Proteomes" id="UP000295807"/>
    </source>
</evidence>
<name>A0A4R3KPT7_9SPHI</name>